<keyword evidence="11" id="KW-1185">Reference proteome</keyword>
<keyword evidence="6 7" id="KW-0472">Membrane</keyword>
<keyword evidence="3 7" id="KW-0812">Transmembrane</keyword>
<dbReference type="SUPFAM" id="SSF116726">
    <property type="entry name" value="TrkA C-terminal domain-like"/>
    <property type="match status" value="2"/>
</dbReference>
<dbReference type="Proteomes" id="UP000243361">
    <property type="component" value="Unassembled WGS sequence"/>
</dbReference>
<dbReference type="PANTHER" id="PTHR43652">
    <property type="entry name" value="BASIC AMINO ACID ANTIPORTER YFCC-RELATED"/>
    <property type="match status" value="1"/>
</dbReference>
<dbReference type="GO" id="GO:0008324">
    <property type="term" value="F:monoatomic cation transmembrane transporter activity"/>
    <property type="evidence" value="ECO:0007669"/>
    <property type="project" value="InterPro"/>
</dbReference>
<dbReference type="Pfam" id="PF02080">
    <property type="entry name" value="TrkA_C"/>
    <property type="match status" value="1"/>
</dbReference>
<keyword evidence="5 7" id="KW-1133">Transmembrane helix</keyword>
<evidence type="ECO:0000256" key="6">
    <source>
        <dbReference type="ARBA" id="ARBA00023136"/>
    </source>
</evidence>
<evidence type="ECO:0000256" key="7">
    <source>
        <dbReference type="SAM" id="Phobius"/>
    </source>
</evidence>
<sequence>MVPAPAGTIRGYNHPGATALFPDLPNTHAALVLLLTLAALVLFSRDRLPLETSSLLILVLLSVGLTLFPFHGPAGELEPASLFSGFGHEALVAVCALMMAGQGLVRTGALEPAGRLLARLWASTPRLSMLLTLLLGGILSAFLNNTPIVVLLLPILVSVALRTGASPSSLLMPMGFATLVGGMATTIGTSTNLLVVSVASDLGLAPIGMFDFLLPAALAGSLGLLYLWLLAPRLLPERQPPMSDASPRIFSAQLSVPEEGPRAGTTLADLIQATDGALRVERILRGGDTFLVPIPDVRLRPGDRLLVSDTPHNLKEFEEVLGLVLFSGDDPVDEAHPLQASDQQIAEVVVIQGSAVTGVSLRRARFIERYSLAVLAVHRQGRALWRGGRELADIALQIGDVLLVQGSQEQISALKRDPGLLVLDATSDLPHTEKAPLALAIMGLTVGLAAFAVLPIAISATLGVLAMLLTGCLSWRDATQALSVPIILIVVASLALGSALHQTGATDYVARVFLALSEGASPAVVLSGLMLLMALLTNVVSNNAAAVIGTPIAVGIARELGLPSEAFVLAVLFGANMSYATPMAYKTNLLVMNAGGYRFSDFVRIGLPLTLLMWLALSLILPRLYGF</sequence>
<dbReference type="EMBL" id="MUIE01000099">
    <property type="protein sequence ID" value="OQX36766.1"/>
    <property type="molecule type" value="Genomic_DNA"/>
</dbReference>
<dbReference type="GO" id="GO:0005886">
    <property type="term" value="C:plasma membrane"/>
    <property type="evidence" value="ECO:0007669"/>
    <property type="project" value="TreeGrafter"/>
</dbReference>
<feature type="transmembrane region" description="Helical" evidence="7">
    <location>
        <begin position="481"/>
        <end position="500"/>
    </location>
</feature>
<accession>A0A657PQ04</accession>
<reference evidence="9 11" key="1">
    <citation type="submission" date="2017-02" db="EMBL/GenBank/DDBJ databases">
        <title>Novel co-symbiosis in the unique lucinid bivalve Phacoides pectinatus.</title>
        <authorList>
            <person name="Lim S.J."/>
            <person name="Davis B.G."/>
            <person name="Gill D.E."/>
            <person name="Engel A.S."/>
            <person name="Anderson L.C."/>
            <person name="Campbell B.J."/>
        </authorList>
    </citation>
    <scope>NUCLEOTIDE SEQUENCE [LARGE SCALE GENOMIC DNA]</scope>
    <source>
        <strain evidence="9">LUC13016_P6</strain>
    </source>
</reference>
<dbReference type="InterPro" id="IPR004680">
    <property type="entry name" value="Cit_transptr-like_dom"/>
</dbReference>
<feature type="transmembrane region" description="Helical" evidence="7">
    <location>
        <begin position="212"/>
        <end position="231"/>
    </location>
</feature>
<feature type="transmembrane region" description="Helical" evidence="7">
    <location>
        <begin position="27"/>
        <end position="43"/>
    </location>
</feature>
<feature type="transmembrane region" description="Helical" evidence="7">
    <location>
        <begin position="512"/>
        <end position="533"/>
    </location>
</feature>
<evidence type="ECO:0000313" key="11">
    <source>
        <dbReference type="Proteomes" id="UP000243361"/>
    </source>
</evidence>
<evidence type="ECO:0000313" key="12">
    <source>
        <dbReference type="Proteomes" id="UP000250928"/>
    </source>
</evidence>
<dbReference type="AlphaFoldDB" id="A0A657PQ04"/>
<dbReference type="GO" id="GO:0006813">
    <property type="term" value="P:potassium ion transport"/>
    <property type="evidence" value="ECO:0007669"/>
    <property type="project" value="InterPro"/>
</dbReference>
<dbReference type="InterPro" id="IPR006037">
    <property type="entry name" value="RCK_C"/>
</dbReference>
<protein>
    <submittedName>
        <fullName evidence="9">SLC13 family permease</fullName>
    </submittedName>
</protein>
<feature type="transmembrane region" description="Helical" evidence="7">
    <location>
        <begin position="566"/>
        <end position="585"/>
    </location>
</feature>
<evidence type="ECO:0000256" key="3">
    <source>
        <dbReference type="ARBA" id="ARBA00022692"/>
    </source>
</evidence>
<feature type="transmembrane region" description="Helical" evidence="7">
    <location>
        <begin position="86"/>
        <end position="105"/>
    </location>
</feature>
<organism evidence="9 11">
    <name type="scientific">Candidatus Sedimenticola endophacoides</name>
    <dbReference type="NCBI Taxonomy" id="2548426"/>
    <lineage>
        <taxon>Bacteria</taxon>
        <taxon>Pseudomonadati</taxon>
        <taxon>Pseudomonadota</taxon>
        <taxon>Gammaproteobacteria</taxon>
        <taxon>Chromatiales</taxon>
        <taxon>Sedimenticolaceae</taxon>
        <taxon>Sedimenticola</taxon>
    </lineage>
</organism>
<dbReference type="InterPro" id="IPR051679">
    <property type="entry name" value="DASS-Related_Transporters"/>
</dbReference>
<evidence type="ECO:0000313" key="10">
    <source>
        <dbReference type="EMBL" id="PUD98799.1"/>
    </source>
</evidence>
<feature type="transmembrane region" description="Helical" evidence="7">
    <location>
        <begin position="437"/>
        <end position="469"/>
    </location>
</feature>
<keyword evidence="4" id="KW-0677">Repeat</keyword>
<keyword evidence="2" id="KW-0813">Transport</keyword>
<reference evidence="10 12" key="2">
    <citation type="submission" date="2018-01" db="EMBL/GenBank/DDBJ databases">
        <title>Novel co-symbiosis in the lucinid bivalve Phacoides pectinatus.</title>
        <authorList>
            <person name="Lim S.J."/>
            <person name="Davis B.G."/>
            <person name="Gill D.E."/>
            <person name="Engel A.S."/>
            <person name="Anderson L.C."/>
            <person name="Campbell B.J."/>
        </authorList>
    </citation>
    <scope>NUCLEOTIDE SEQUENCE [LARGE SCALE GENOMIC DNA]</scope>
    <source>
        <strain evidence="10">N3_P5</strain>
    </source>
</reference>
<name>A0A657PQ04_9GAMM</name>
<feature type="transmembrane region" description="Helical" evidence="7">
    <location>
        <begin position="605"/>
        <end position="625"/>
    </location>
</feature>
<evidence type="ECO:0000256" key="1">
    <source>
        <dbReference type="ARBA" id="ARBA00004141"/>
    </source>
</evidence>
<dbReference type="PROSITE" id="PS51202">
    <property type="entry name" value="RCK_C"/>
    <property type="match status" value="2"/>
</dbReference>
<evidence type="ECO:0000256" key="4">
    <source>
        <dbReference type="ARBA" id="ARBA00022737"/>
    </source>
</evidence>
<feature type="transmembrane region" description="Helical" evidence="7">
    <location>
        <begin position="126"/>
        <end position="142"/>
    </location>
</feature>
<dbReference type="PANTHER" id="PTHR43652:SF2">
    <property type="entry name" value="BASIC AMINO ACID ANTIPORTER YFCC-RELATED"/>
    <property type="match status" value="1"/>
</dbReference>
<dbReference type="InterPro" id="IPR036721">
    <property type="entry name" value="RCK_C_sf"/>
</dbReference>
<feature type="domain" description="RCK C-terminal" evidence="8">
    <location>
        <begin position="333"/>
        <end position="420"/>
    </location>
</feature>
<dbReference type="Proteomes" id="UP000250928">
    <property type="component" value="Unassembled WGS sequence"/>
</dbReference>
<gene>
    <name evidence="9" type="ORF">B0D84_01210</name>
    <name evidence="10" type="ORF">C3L24_12075</name>
</gene>
<comment type="caution">
    <text evidence="9">The sequence shown here is derived from an EMBL/GenBank/DDBJ whole genome shotgun (WGS) entry which is preliminary data.</text>
</comment>
<proteinExistence type="predicted"/>
<feature type="transmembrane region" description="Helical" evidence="7">
    <location>
        <begin position="177"/>
        <end position="200"/>
    </location>
</feature>
<evidence type="ECO:0000259" key="8">
    <source>
        <dbReference type="PROSITE" id="PS51202"/>
    </source>
</evidence>
<feature type="domain" description="RCK C-terminal" evidence="8">
    <location>
        <begin position="239"/>
        <end position="323"/>
    </location>
</feature>
<dbReference type="Gene3D" id="3.30.70.1450">
    <property type="entry name" value="Regulator of K+ conductance, C-terminal domain"/>
    <property type="match status" value="2"/>
</dbReference>
<evidence type="ECO:0000256" key="5">
    <source>
        <dbReference type="ARBA" id="ARBA00022989"/>
    </source>
</evidence>
<dbReference type="Pfam" id="PF03600">
    <property type="entry name" value="CitMHS"/>
    <property type="match status" value="1"/>
</dbReference>
<comment type="subcellular location">
    <subcellularLocation>
        <location evidence="1">Membrane</location>
        <topology evidence="1">Multi-pass membrane protein</topology>
    </subcellularLocation>
</comment>
<evidence type="ECO:0000256" key="2">
    <source>
        <dbReference type="ARBA" id="ARBA00022448"/>
    </source>
</evidence>
<evidence type="ECO:0000313" key="9">
    <source>
        <dbReference type="EMBL" id="OQX36766.1"/>
    </source>
</evidence>
<feature type="transmembrane region" description="Helical" evidence="7">
    <location>
        <begin position="55"/>
        <end position="74"/>
    </location>
</feature>
<dbReference type="EMBL" id="PQCO01000287">
    <property type="protein sequence ID" value="PUD98799.1"/>
    <property type="molecule type" value="Genomic_DNA"/>
</dbReference>